<keyword evidence="5 9" id="KW-0560">Oxidoreductase</keyword>
<evidence type="ECO:0000256" key="2">
    <source>
        <dbReference type="ARBA" id="ARBA00010617"/>
    </source>
</evidence>
<keyword evidence="4 8" id="KW-0479">Metal-binding</keyword>
<dbReference type="OMA" id="IPNIWVM"/>
<evidence type="ECO:0008006" key="12">
    <source>
        <dbReference type="Google" id="ProtNLM"/>
    </source>
</evidence>
<organism evidence="10 11">
    <name type="scientific">Penicillium decumbens</name>
    <dbReference type="NCBI Taxonomy" id="69771"/>
    <lineage>
        <taxon>Eukaryota</taxon>
        <taxon>Fungi</taxon>
        <taxon>Dikarya</taxon>
        <taxon>Ascomycota</taxon>
        <taxon>Pezizomycotina</taxon>
        <taxon>Eurotiomycetes</taxon>
        <taxon>Eurotiomycetidae</taxon>
        <taxon>Eurotiales</taxon>
        <taxon>Aspergillaceae</taxon>
        <taxon>Penicillium</taxon>
    </lineage>
</organism>
<accession>A0A1V6P7N7</accession>
<protein>
    <recommendedName>
        <fullName evidence="12">Cytochrome P450</fullName>
    </recommendedName>
</protein>
<gene>
    <name evidence="10" type="ORF">PENDEC_c017G04551</name>
</gene>
<dbReference type="GO" id="GO:0005506">
    <property type="term" value="F:iron ion binding"/>
    <property type="evidence" value="ECO:0007669"/>
    <property type="project" value="InterPro"/>
</dbReference>
<dbReference type="Gene3D" id="1.10.630.10">
    <property type="entry name" value="Cytochrome P450"/>
    <property type="match status" value="1"/>
</dbReference>
<dbReference type="AlphaFoldDB" id="A0A1V6P7N7"/>
<dbReference type="STRING" id="69771.A0A1V6P7N7"/>
<evidence type="ECO:0000313" key="11">
    <source>
        <dbReference type="Proteomes" id="UP000191522"/>
    </source>
</evidence>
<comment type="cofactor">
    <cofactor evidence="1 8">
        <name>heme</name>
        <dbReference type="ChEBI" id="CHEBI:30413"/>
    </cofactor>
</comment>
<name>A0A1V6P7N7_PENDC</name>
<evidence type="ECO:0000313" key="10">
    <source>
        <dbReference type="EMBL" id="OQD72991.1"/>
    </source>
</evidence>
<dbReference type="InterPro" id="IPR050364">
    <property type="entry name" value="Cytochrome_P450_fung"/>
</dbReference>
<comment type="similarity">
    <text evidence="2 9">Belongs to the cytochrome P450 family.</text>
</comment>
<evidence type="ECO:0000256" key="4">
    <source>
        <dbReference type="ARBA" id="ARBA00022723"/>
    </source>
</evidence>
<dbReference type="CDD" id="cd11065">
    <property type="entry name" value="CYP64-like"/>
    <property type="match status" value="1"/>
</dbReference>
<evidence type="ECO:0000256" key="9">
    <source>
        <dbReference type="RuleBase" id="RU000461"/>
    </source>
</evidence>
<dbReference type="GO" id="GO:0020037">
    <property type="term" value="F:heme binding"/>
    <property type="evidence" value="ECO:0007669"/>
    <property type="project" value="InterPro"/>
</dbReference>
<evidence type="ECO:0000256" key="3">
    <source>
        <dbReference type="ARBA" id="ARBA00022617"/>
    </source>
</evidence>
<evidence type="ECO:0000256" key="6">
    <source>
        <dbReference type="ARBA" id="ARBA00023004"/>
    </source>
</evidence>
<keyword evidence="11" id="KW-1185">Reference proteome</keyword>
<dbReference type="InterPro" id="IPR036396">
    <property type="entry name" value="Cyt_P450_sf"/>
</dbReference>
<evidence type="ECO:0000256" key="7">
    <source>
        <dbReference type="ARBA" id="ARBA00023033"/>
    </source>
</evidence>
<dbReference type="Proteomes" id="UP000191522">
    <property type="component" value="Unassembled WGS sequence"/>
</dbReference>
<keyword evidence="6 8" id="KW-0408">Iron</keyword>
<dbReference type="GO" id="GO:0043386">
    <property type="term" value="P:mycotoxin biosynthetic process"/>
    <property type="evidence" value="ECO:0007669"/>
    <property type="project" value="UniProtKB-ARBA"/>
</dbReference>
<comment type="caution">
    <text evidence="10">The sequence shown here is derived from an EMBL/GenBank/DDBJ whole genome shotgun (WGS) entry which is preliminary data.</text>
</comment>
<dbReference type="PRINTS" id="PR00463">
    <property type="entry name" value="EP450I"/>
</dbReference>
<feature type="binding site" description="axial binding residue" evidence="8">
    <location>
        <position position="449"/>
    </location>
    <ligand>
        <name>heme</name>
        <dbReference type="ChEBI" id="CHEBI:30413"/>
    </ligand>
    <ligandPart>
        <name>Fe</name>
        <dbReference type="ChEBI" id="CHEBI:18248"/>
    </ligandPart>
</feature>
<dbReference type="InterPro" id="IPR001128">
    <property type="entry name" value="Cyt_P450"/>
</dbReference>
<dbReference type="PANTHER" id="PTHR46300">
    <property type="entry name" value="P450, PUTATIVE (EUROFUNG)-RELATED-RELATED"/>
    <property type="match status" value="1"/>
</dbReference>
<dbReference type="InterPro" id="IPR002401">
    <property type="entry name" value="Cyt_P450_E_grp-I"/>
</dbReference>
<sequence>MNVFNIPISDPAGPPGLVSSLVKGIVHSPLQWPYLLLWGCLLLGGLYLRKAAKLPLPPGPSPLPIIGNIHQLLSKPLPETLLKWHQKYGPIVSFQSGSRLMVSIASHNVCQDLMLRKGTLYNSRPNIVVAGRYATQGLHIALMPFGKQWQAHRRILASVTTENASRKYRQLEEVESLQVMLDFLSSDDFSAIFRRYGASVTNALGYGRRLTHDDEAEFHEAEQLARRLVDVIMTDFHFALVEVFPILDYLPGFLAPWKAFGKKYYSEATSFYSKNLLKAQSTPSWNWVKHSLTRPEAQDMSTDEISMLFGTALQAAVETIPSVLRVFVKAMLLHPECLAKAQIELDQIVGPDRLPSFSDMSSLPYINAIVNECCRWQAVIALGLPHCNTQDDEYSGYRIPKGTLVFANAWAIGFDEGLYNNARDFLPERWIENPELPNSAAFGYGRRVCPGKFIGVDSLFINIARMLWGYGFAHGKRKVTLWGIDHAFTSSPRDFDAKFSIRSAKHRETLEKLRTVADTDADVILGKIEADYQA</sequence>
<dbReference type="PANTHER" id="PTHR46300:SF1">
    <property type="entry name" value="P450, PUTATIVE (EUROFUNG)-RELATED"/>
    <property type="match status" value="1"/>
</dbReference>
<dbReference type="GO" id="GO:0004497">
    <property type="term" value="F:monooxygenase activity"/>
    <property type="evidence" value="ECO:0007669"/>
    <property type="project" value="UniProtKB-KW"/>
</dbReference>
<dbReference type="EMBL" id="MDYL01000017">
    <property type="protein sequence ID" value="OQD72991.1"/>
    <property type="molecule type" value="Genomic_DNA"/>
</dbReference>
<keyword evidence="3 8" id="KW-0349">Heme</keyword>
<dbReference type="Pfam" id="PF00067">
    <property type="entry name" value="p450"/>
    <property type="match status" value="1"/>
</dbReference>
<evidence type="ECO:0000256" key="8">
    <source>
        <dbReference type="PIRSR" id="PIRSR602401-1"/>
    </source>
</evidence>
<dbReference type="OrthoDB" id="1470350at2759"/>
<dbReference type="InterPro" id="IPR017972">
    <property type="entry name" value="Cyt_P450_CS"/>
</dbReference>
<dbReference type="GO" id="GO:0016705">
    <property type="term" value="F:oxidoreductase activity, acting on paired donors, with incorporation or reduction of molecular oxygen"/>
    <property type="evidence" value="ECO:0007669"/>
    <property type="project" value="InterPro"/>
</dbReference>
<dbReference type="PROSITE" id="PS00086">
    <property type="entry name" value="CYTOCHROME_P450"/>
    <property type="match status" value="1"/>
</dbReference>
<dbReference type="SUPFAM" id="SSF48264">
    <property type="entry name" value="Cytochrome P450"/>
    <property type="match status" value="1"/>
</dbReference>
<evidence type="ECO:0000256" key="5">
    <source>
        <dbReference type="ARBA" id="ARBA00023002"/>
    </source>
</evidence>
<evidence type="ECO:0000256" key="1">
    <source>
        <dbReference type="ARBA" id="ARBA00001971"/>
    </source>
</evidence>
<keyword evidence="7 9" id="KW-0503">Monooxygenase</keyword>
<proteinExistence type="inferred from homology"/>
<reference evidence="11" key="1">
    <citation type="journal article" date="2017" name="Nat. Microbiol.">
        <title>Global analysis of biosynthetic gene clusters reveals vast potential of secondary metabolite production in Penicillium species.</title>
        <authorList>
            <person name="Nielsen J.C."/>
            <person name="Grijseels S."/>
            <person name="Prigent S."/>
            <person name="Ji B."/>
            <person name="Dainat J."/>
            <person name="Nielsen K.F."/>
            <person name="Frisvad J.C."/>
            <person name="Workman M."/>
            <person name="Nielsen J."/>
        </authorList>
    </citation>
    <scope>NUCLEOTIDE SEQUENCE [LARGE SCALE GENOMIC DNA]</scope>
    <source>
        <strain evidence="11">IBT 11843</strain>
    </source>
</reference>